<accession>A0A6G9ARA8</accession>
<reference evidence="1 2" key="1">
    <citation type="submission" date="2020-03" db="EMBL/GenBank/DDBJ databases">
        <authorList>
            <person name="Kim M.K."/>
        </authorList>
    </citation>
    <scope>NUCLEOTIDE SEQUENCE [LARGE SCALE GENOMIC DNA]</scope>
    <source>
        <strain evidence="1 2">BT328</strain>
    </source>
</reference>
<evidence type="ECO:0000313" key="1">
    <source>
        <dbReference type="EMBL" id="QIP15022.1"/>
    </source>
</evidence>
<name>A0A6G9ARA8_9BACT</name>
<keyword evidence="2" id="KW-1185">Reference proteome</keyword>
<proteinExistence type="predicted"/>
<evidence type="ECO:0000313" key="2">
    <source>
        <dbReference type="Proteomes" id="UP000501802"/>
    </source>
</evidence>
<dbReference type="KEGG" id="spib:G8759_21560"/>
<organism evidence="1 2">
    <name type="scientific">Spirosoma aureum</name>
    <dbReference type="NCBI Taxonomy" id="2692134"/>
    <lineage>
        <taxon>Bacteria</taxon>
        <taxon>Pseudomonadati</taxon>
        <taxon>Bacteroidota</taxon>
        <taxon>Cytophagia</taxon>
        <taxon>Cytophagales</taxon>
        <taxon>Cytophagaceae</taxon>
        <taxon>Spirosoma</taxon>
    </lineage>
</organism>
<dbReference type="RefSeq" id="WP_167212249.1">
    <property type="nucleotide sequence ID" value="NZ_CP050063.1"/>
</dbReference>
<gene>
    <name evidence="1" type="ORF">G8759_21560</name>
</gene>
<dbReference type="EMBL" id="CP050063">
    <property type="protein sequence ID" value="QIP15022.1"/>
    <property type="molecule type" value="Genomic_DNA"/>
</dbReference>
<sequence>MEAFNLEILNPGPILMDLRSQLQAFTVLPNLYLSSSQPNNQPDPSTANQEVNALGIHTAVLPEILQLMGIRSLTLNSMPDLAPLVSLSGDIPSAGSVRDQWRFLTSNAVTQVLQSFFRNCRTIAFNDWSSLAGASDLWNSLLTNVIKPIGKRDLEFIFYLGDPLSKLSFQVDEALDIISDFSLYGQVTFALDEGEAINLWRVLNGVQRDTPVSVQNFLDLKRKYISIFRTMNIARLLIYSTTDAILFTKQEQFILARKKVAPSIEIAADARQHFIEGFSLGLLLQLDMAHCLALGLIVFGSQGELRIHPDQNDLITYINQWSDELQKPETMYLYQ</sequence>
<protein>
    <submittedName>
        <fullName evidence="1">Uncharacterized protein</fullName>
    </submittedName>
</protein>
<dbReference type="AlphaFoldDB" id="A0A6G9ARA8"/>
<dbReference type="Proteomes" id="UP000501802">
    <property type="component" value="Chromosome"/>
</dbReference>